<name>A0ABT7K5U5_9HYPH</name>
<evidence type="ECO:0000313" key="2">
    <source>
        <dbReference type="EMBL" id="MDL2403994.1"/>
    </source>
</evidence>
<reference evidence="2" key="1">
    <citation type="submission" date="2023-06" db="EMBL/GenBank/DDBJ databases">
        <title>Phylogenetic Diversity of Rhizobium strains.</title>
        <authorList>
            <person name="Moura F.T."/>
            <person name="Helene L.C.F."/>
            <person name="Hungria M."/>
        </authorList>
    </citation>
    <scope>NUCLEOTIDE SEQUENCE</scope>
    <source>
        <strain evidence="2">CCGE526</strain>
    </source>
</reference>
<keyword evidence="1" id="KW-0812">Transmembrane</keyword>
<proteinExistence type="predicted"/>
<dbReference type="RefSeq" id="WP_285873577.1">
    <property type="nucleotide sequence ID" value="NZ_JARFYM010000090.1"/>
</dbReference>
<evidence type="ECO:0000256" key="1">
    <source>
        <dbReference type="SAM" id="Phobius"/>
    </source>
</evidence>
<comment type="caution">
    <text evidence="2">The sequence shown here is derived from an EMBL/GenBank/DDBJ whole genome shotgun (WGS) entry which is preliminary data.</text>
</comment>
<evidence type="ECO:0000313" key="3">
    <source>
        <dbReference type="Proteomes" id="UP001172645"/>
    </source>
</evidence>
<protein>
    <submittedName>
        <fullName evidence="2">Uncharacterized protein</fullName>
    </submittedName>
</protein>
<keyword evidence="1" id="KW-0472">Membrane</keyword>
<accession>A0ABT7K5U5</accession>
<sequence length="110" mass="12754">MKVWKIAGVGVLFALVTIYICQEIQFRKPLTLAEIDGLAAITAGQMDCNWRYDSTRKGEWLRQRSVAERKADVTFQARFMTAMGKYEGLDPDEQCALLDKFHDLVRRWHD</sequence>
<organism evidence="2 3">
    <name type="scientific">Rhizobium mayense</name>
    <dbReference type="NCBI Taxonomy" id="1312184"/>
    <lineage>
        <taxon>Bacteria</taxon>
        <taxon>Pseudomonadati</taxon>
        <taxon>Pseudomonadota</taxon>
        <taxon>Alphaproteobacteria</taxon>
        <taxon>Hyphomicrobiales</taxon>
        <taxon>Rhizobiaceae</taxon>
        <taxon>Rhizobium/Agrobacterium group</taxon>
        <taxon>Rhizobium</taxon>
    </lineage>
</organism>
<dbReference type="EMBL" id="JARFYM010000090">
    <property type="protein sequence ID" value="MDL2403994.1"/>
    <property type="molecule type" value="Genomic_DNA"/>
</dbReference>
<dbReference type="Proteomes" id="UP001172645">
    <property type="component" value="Unassembled WGS sequence"/>
</dbReference>
<keyword evidence="1" id="KW-1133">Transmembrane helix</keyword>
<gene>
    <name evidence="2" type="ORF">PY649_34660</name>
</gene>
<feature type="transmembrane region" description="Helical" evidence="1">
    <location>
        <begin position="6"/>
        <end position="22"/>
    </location>
</feature>
<keyword evidence="3" id="KW-1185">Reference proteome</keyword>